<dbReference type="Proteomes" id="UP000805193">
    <property type="component" value="Unassembled WGS sequence"/>
</dbReference>
<dbReference type="EMBL" id="JABSTQ010002197">
    <property type="protein sequence ID" value="KAG0444313.1"/>
    <property type="molecule type" value="Genomic_DNA"/>
</dbReference>
<gene>
    <name evidence="1" type="ORF">HPB47_013936</name>
</gene>
<protein>
    <submittedName>
        <fullName evidence="1">Uncharacterized protein</fullName>
    </submittedName>
</protein>
<organism evidence="1 2">
    <name type="scientific">Ixodes persulcatus</name>
    <name type="common">Taiga tick</name>
    <dbReference type="NCBI Taxonomy" id="34615"/>
    <lineage>
        <taxon>Eukaryota</taxon>
        <taxon>Metazoa</taxon>
        <taxon>Ecdysozoa</taxon>
        <taxon>Arthropoda</taxon>
        <taxon>Chelicerata</taxon>
        <taxon>Arachnida</taxon>
        <taxon>Acari</taxon>
        <taxon>Parasitiformes</taxon>
        <taxon>Ixodida</taxon>
        <taxon>Ixodoidea</taxon>
        <taxon>Ixodidae</taxon>
        <taxon>Ixodinae</taxon>
        <taxon>Ixodes</taxon>
    </lineage>
</organism>
<evidence type="ECO:0000313" key="2">
    <source>
        <dbReference type="Proteomes" id="UP000805193"/>
    </source>
</evidence>
<proteinExistence type="predicted"/>
<keyword evidence="2" id="KW-1185">Reference proteome</keyword>
<sequence length="378" mass="40551">EKGILVVEPSPGHPQPHLEWYKPLPSLTEGRILVRQGPPKRIGVGSLRPLKPSCLEVGEFLLAPLKAPGNSRAPASVVKRRKTELQTNATSNVVTEDPSAGRAEPGIAACTAGDAEADTVEKPSTHVVLEDDSMNDIPVRVPAKPSRYSVPVRSVLPEKSAIVMQIKSWACHEVDVEGLQNLCCVEMKSTSAIEPPFTSKILTLEQCQKSLKVCQRVLDREVNSVLLQAECPSQSAHDITEMVHAFDQKPVCAGGPAYKMFPGETGSLGGVVALETLNVWVTVSGIHGGEAALRIANAGERLLLACLGLQGCGPRPQVPVPTYTDYDDRKSVADFLAQLAAYKLAAGASDEYVLARVLPVALHASAARWWRIVAPFLT</sequence>
<evidence type="ECO:0000313" key="1">
    <source>
        <dbReference type="EMBL" id="KAG0444313.1"/>
    </source>
</evidence>
<reference evidence="1 2" key="1">
    <citation type="journal article" date="2020" name="Cell">
        <title>Large-Scale Comparative Analyses of Tick Genomes Elucidate Their Genetic Diversity and Vector Capacities.</title>
        <authorList>
            <consortium name="Tick Genome and Microbiome Consortium (TIGMIC)"/>
            <person name="Jia N."/>
            <person name="Wang J."/>
            <person name="Shi W."/>
            <person name="Du L."/>
            <person name="Sun Y."/>
            <person name="Zhan W."/>
            <person name="Jiang J.F."/>
            <person name="Wang Q."/>
            <person name="Zhang B."/>
            <person name="Ji P."/>
            <person name="Bell-Sakyi L."/>
            <person name="Cui X.M."/>
            <person name="Yuan T.T."/>
            <person name="Jiang B.G."/>
            <person name="Yang W.F."/>
            <person name="Lam T.T."/>
            <person name="Chang Q.C."/>
            <person name="Ding S.J."/>
            <person name="Wang X.J."/>
            <person name="Zhu J.G."/>
            <person name="Ruan X.D."/>
            <person name="Zhao L."/>
            <person name="Wei J.T."/>
            <person name="Ye R.Z."/>
            <person name="Que T.C."/>
            <person name="Du C.H."/>
            <person name="Zhou Y.H."/>
            <person name="Cheng J.X."/>
            <person name="Dai P.F."/>
            <person name="Guo W.B."/>
            <person name="Han X.H."/>
            <person name="Huang E.J."/>
            <person name="Li L.F."/>
            <person name="Wei W."/>
            <person name="Gao Y.C."/>
            <person name="Liu J.Z."/>
            <person name="Shao H.Z."/>
            <person name="Wang X."/>
            <person name="Wang C.C."/>
            <person name="Yang T.C."/>
            <person name="Huo Q.B."/>
            <person name="Li W."/>
            <person name="Chen H.Y."/>
            <person name="Chen S.E."/>
            <person name="Zhou L.G."/>
            <person name="Ni X.B."/>
            <person name="Tian J.H."/>
            <person name="Sheng Y."/>
            <person name="Liu T."/>
            <person name="Pan Y.S."/>
            <person name="Xia L.Y."/>
            <person name="Li J."/>
            <person name="Zhao F."/>
            <person name="Cao W.C."/>
        </authorList>
    </citation>
    <scope>NUCLEOTIDE SEQUENCE [LARGE SCALE GENOMIC DNA]</scope>
    <source>
        <strain evidence="1">Iper-2018</strain>
    </source>
</reference>
<comment type="caution">
    <text evidence="1">The sequence shown here is derived from an EMBL/GenBank/DDBJ whole genome shotgun (WGS) entry which is preliminary data.</text>
</comment>
<accession>A0AC60R0T8</accession>
<name>A0AC60R0T8_IXOPE</name>
<feature type="non-terminal residue" evidence="1">
    <location>
        <position position="1"/>
    </location>
</feature>